<dbReference type="Pfam" id="PF25876">
    <property type="entry name" value="HH_MFP_RND"/>
    <property type="match status" value="1"/>
</dbReference>
<sequence length="391" mass="43132">MVRKLILTGVSALLLFSCGHSEKAEKLEFKTVKGISIQTVEPSYVKDYDSFSGVVIPSDQIIISPKVPGYLLKIKVKAGDNVKKGETVAVIDKKALTPDVKRALAAIKEAEAGLKEIENALEEVKAKKQAAEASFNLAEKTFNRFKNLLKEDAVSKQKFDEVKAQYEMAKANLKAVEAKERQLKAKEKQLLAKKEQAKAMLEKAKAYVSFTYLKSPVDGVVLQKLTDEGNLVSPGVGILKVGTFPLQVKALIDSEYADKLKVGDSLTTIINNESFPSTVVEIDKDADPISHKFAIKLKLKNYKNVIPGMYATVLIPQEKEQRILIPQSAIYRVGALEYVYVIDKNNVAHLRYVKTGRKIDGKVEIISGLRPGDRIAVTGIENLCDGAKVER</sequence>
<dbReference type="PANTHER" id="PTHR30469:SF15">
    <property type="entry name" value="HLYD FAMILY OF SECRETION PROTEINS"/>
    <property type="match status" value="1"/>
</dbReference>
<dbReference type="Gene3D" id="6.10.140.1990">
    <property type="match status" value="1"/>
</dbReference>
<gene>
    <name evidence="7" type="ORF">SAMN06265339_0014</name>
</gene>
<dbReference type="InterPro" id="IPR030190">
    <property type="entry name" value="MacA_alpha-hairpin_sf"/>
</dbReference>
<evidence type="ECO:0000313" key="7">
    <source>
        <dbReference type="EMBL" id="SMP01810.1"/>
    </source>
</evidence>
<dbReference type="InterPro" id="IPR058624">
    <property type="entry name" value="MdtA-like_HH"/>
</dbReference>
<feature type="domain" description="YknX-like C-terminal permuted SH3-like" evidence="6">
    <location>
        <begin position="324"/>
        <end position="390"/>
    </location>
</feature>
<dbReference type="InterPro" id="IPR006143">
    <property type="entry name" value="RND_pump_MFP"/>
</dbReference>
<dbReference type="Pfam" id="PF25989">
    <property type="entry name" value="YknX_C"/>
    <property type="match status" value="1"/>
</dbReference>
<organism evidence="7 8">
    <name type="scientific">Desulfurobacterium pacificum</name>
    <dbReference type="NCBI Taxonomy" id="240166"/>
    <lineage>
        <taxon>Bacteria</taxon>
        <taxon>Pseudomonadati</taxon>
        <taxon>Aquificota</taxon>
        <taxon>Aquificia</taxon>
        <taxon>Desulfurobacteriales</taxon>
        <taxon>Desulfurobacteriaceae</taxon>
        <taxon>Desulfurobacterium</taxon>
    </lineage>
</organism>
<feature type="domain" description="Multidrug resistance protein MdtA-like barrel-sandwich hybrid" evidence="5">
    <location>
        <begin position="62"/>
        <end position="235"/>
    </location>
</feature>
<dbReference type="SUPFAM" id="SSF111369">
    <property type="entry name" value="HlyD-like secretion proteins"/>
    <property type="match status" value="3"/>
</dbReference>
<comment type="caution">
    <text evidence="7">The sequence shown here is derived from an EMBL/GenBank/DDBJ whole genome shotgun (WGS) entry which is preliminary data.</text>
</comment>
<proteinExistence type="inferred from homology"/>
<evidence type="ECO:0000256" key="1">
    <source>
        <dbReference type="ARBA" id="ARBA00009477"/>
    </source>
</evidence>
<comment type="similarity">
    <text evidence="1">Belongs to the membrane fusion protein (MFP) (TC 8.A.1) family.</text>
</comment>
<keyword evidence="8" id="KW-1185">Reference proteome</keyword>
<dbReference type="Gene3D" id="2.40.420.20">
    <property type="match status" value="1"/>
</dbReference>
<dbReference type="PANTHER" id="PTHR30469">
    <property type="entry name" value="MULTIDRUG RESISTANCE PROTEIN MDTA"/>
    <property type="match status" value="1"/>
</dbReference>
<dbReference type="NCBIfam" id="TIGR01730">
    <property type="entry name" value="RND_mfp"/>
    <property type="match status" value="1"/>
</dbReference>
<keyword evidence="2 3" id="KW-0175">Coiled coil</keyword>
<dbReference type="PROSITE" id="PS51257">
    <property type="entry name" value="PROKAR_LIPOPROTEIN"/>
    <property type="match status" value="1"/>
</dbReference>
<evidence type="ECO:0000256" key="2">
    <source>
        <dbReference type="ARBA" id="ARBA00023054"/>
    </source>
</evidence>
<name>A0ABY1N6K7_9BACT</name>
<feature type="coiled-coil region" evidence="3">
    <location>
        <begin position="100"/>
        <end position="204"/>
    </location>
</feature>
<evidence type="ECO:0000256" key="3">
    <source>
        <dbReference type="SAM" id="Coils"/>
    </source>
</evidence>
<dbReference type="Gene3D" id="1.10.287.470">
    <property type="entry name" value="Helix hairpin bin"/>
    <property type="match status" value="1"/>
</dbReference>
<evidence type="ECO:0000259" key="6">
    <source>
        <dbReference type="Pfam" id="PF25989"/>
    </source>
</evidence>
<evidence type="ECO:0000313" key="8">
    <source>
        <dbReference type="Proteomes" id="UP001157911"/>
    </source>
</evidence>
<reference evidence="7 8" key="1">
    <citation type="submission" date="2017-05" db="EMBL/GenBank/DDBJ databases">
        <authorList>
            <person name="Varghese N."/>
            <person name="Submissions S."/>
        </authorList>
    </citation>
    <scope>NUCLEOTIDE SEQUENCE [LARGE SCALE GENOMIC DNA]</scope>
    <source>
        <strain evidence="7 8">DSM 15522</strain>
    </source>
</reference>
<dbReference type="Gene3D" id="2.40.30.170">
    <property type="match status" value="1"/>
</dbReference>
<dbReference type="InterPro" id="IPR058637">
    <property type="entry name" value="YknX-like_C"/>
</dbReference>
<protein>
    <submittedName>
        <fullName evidence="7">RND family efflux transporter, MFP subunit</fullName>
    </submittedName>
</protein>
<dbReference type="RefSeq" id="WP_283399528.1">
    <property type="nucleotide sequence ID" value="NZ_FXUB01000001.1"/>
</dbReference>
<evidence type="ECO:0000259" key="5">
    <source>
        <dbReference type="Pfam" id="PF25917"/>
    </source>
</evidence>
<accession>A0ABY1N6K7</accession>
<feature type="domain" description="Multidrug resistance protein MdtA-like alpha-helical hairpin" evidence="4">
    <location>
        <begin position="121"/>
        <end position="178"/>
    </location>
</feature>
<dbReference type="Pfam" id="PF25917">
    <property type="entry name" value="BSH_RND"/>
    <property type="match status" value="1"/>
</dbReference>
<dbReference type="Proteomes" id="UP001157911">
    <property type="component" value="Unassembled WGS sequence"/>
</dbReference>
<dbReference type="EMBL" id="FXUB01000001">
    <property type="protein sequence ID" value="SMP01810.1"/>
    <property type="molecule type" value="Genomic_DNA"/>
</dbReference>
<dbReference type="InterPro" id="IPR058625">
    <property type="entry name" value="MdtA-like_BSH"/>
</dbReference>
<evidence type="ECO:0000259" key="4">
    <source>
        <dbReference type="Pfam" id="PF25876"/>
    </source>
</evidence>
<dbReference type="Gene3D" id="2.40.50.100">
    <property type="match status" value="2"/>
</dbReference>